<keyword evidence="2" id="KW-1185">Reference proteome</keyword>
<proteinExistence type="predicted"/>
<accession>A0A918CG99</accession>
<dbReference type="AlphaFoldDB" id="A0A918CG99"/>
<evidence type="ECO:0000313" key="1">
    <source>
        <dbReference type="EMBL" id="GGR19956.1"/>
    </source>
</evidence>
<sequence length="84" mass="9411">MVRIERCHYGGGRRTGEYGDVVREEVNILLEVEPRVNHTVRENRCGHPTYGGRVVTDGVSARSSIWVQTFTERLPGNESAEDGP</sequence>
<gene>
    <name evidence="1" type="ORF">GCM10008957_35440</name>
</gene>
<reference evidence="1" key="1">
    <citation type="journal article" date="2014" name="Int. J. Syst. Evol. Microbiol.">
        <title>Complete genome sequence of Corynebacterium casei LMG S-19264T (=DSM 44701T), isolated from a smear-ripened cheese.</title>
        <authorList>
            <consortium name="US DOE Joint Genome Institute (JGI-PGF)"/>
            <person name="Walter F."/>
            <person name="Albersmeier A."/>
            <person name="Kalinowski J."/>
            <person name="Ruckert C."/>
        </authorList>
    </citation>
    <scope>NUCLEOTIDE SEQUENCE</scope>
    <source>
        <strain evidence="1">JCM 31311</strain>
    </source>
</reference>
<organism evidence="1 2">
    <name type="scientific">Deinococcus ruber</name>
    <dbReference type="NCBI Taxonomy" id="1848197"/>
    <lineage>
        <taxon>Bacteria</taxon>
        <taxon>Thermotogati</taxon>
        <taxon>Deinococcota</taxon>
        <taxon>Deinococci</taxon>
        <taxon>Deinococcales</taxon>
        <taxon>Deinococcaceae</taxon>
        <taxon>Deinococcus</taxon>
    </lineage>
</organism>
<dbReference type="EMBL" id="BMQL01000024">
    <property type="protein sequence ID" value="GGR19956.1"/>
    <property type="molecule type" value="Genomic_DNA"/>
</dbReference>
<comment type="caution">
    <text evidence="1">The sequence shown here is derived from an EMBL/GenBank/DDBJ whole genome shotgun (WGS) entry which is preliminary data.</text>
</comment>
<protein>
    <submittedName>
        <fullName evidence="1">Uncharacterized protein</fullName>
    </submittedName>
</protein>
<dbReference type="Proteomes" id="UP000603865">
    <property type="component" value="Unassembled WGS sequence"/>
</dbReference>
<evidence type="ECO:0000313" key="2">
    <source>
        <dbReference type="Proteomes" id="UP000603865"/>
    </source>
</evidence>
<reference evidence="1" key="2">
    <citation type="submission" date="2020-09" db="EMBL/GenBank/DDBJ databases">
        <authorList>
            <person name="Sun Q."/>
            <person name="Ohkuma M."/>
        </authorList>
    </citation>
    <scope>NUCLEOTIDE SEQUENCE</scope>
    <source>
        <strain evidence="1">JCM 31311</strain>
    </source>
</reference>
<name>A0A918CG99_9DEIO</name>